<dbReference type="PROSITE" id="PS51192">
    <property type="entry name" value="HELICASE_ATP_BIND_1"/>
    <property type="match status" value="1"/>
</dbReference>
<evidence type="ECO:0000256" key="8">
    <source>
        <dbReference type="ARBA" id="ARBA00038040"/>
    </source>
</evidence>
<dbReference type="GO" id="GO:0071826">
    <property type="term" value="P:protein-RNA complex organization"/>
    <property type="evidence" value="ECO:0007669"/>
    <property type="project" value="UniProtKB-ARBA"/>
</dbReference>
<dbReference type="Gene3D" id="3.40.50.300">
    <property type="entry name" value="P-loop containing nucleotide triphosphate hydrolases"/>
    <property type="match status" value="2"/>
</dbReference>
<dbReference type="PANTHER" id="PTHR18934:SF91">
    <property type="entry name" value="PRE-MRNA-SPLICING FACTOR ATP-DEPENDENT RNA HELICASE PRP16"/>
    <property type="match status" value="1"/>
</dbReference>
<keyword evidence="4" id="KW-0378">Hydrolase</keyword>
<dbReference type="PANTHER" id="PTHR18934">
    <property type="entry name" value="ATP-DEPENDENT RNA HELICASE"/>
    <property type="match status" value="1"/>
</dbReference>
<dbReference type="InterPro" id="IPR048333">
    <property type="entry name" value="HA2_WH"/>
</dbReference>
<dbReference type="FunFam" id="3.40.50.300:FF:000615">
    <property type="entry name" value="pre-mRNA-splicing factor ATP-dependent RNA helicase DEAH7"/>
    <property type="match status" value="1"/>
</dbReference>
<evidence type="ECO:0000313" key="13">
    <source>
        <dbReference type="EMBL" id="KAG7728707.1"/>
    </source>
</evidence>
<dbReference type="InterPro" id="IPR011545">
    <property type="entry name" value="DEAD/DEAH_box_helicase_dom"/>
</dbReference>
<dbReference type="Pfam" id="PF21010">
    <property type="entry name" value="HA2_C"/>
    <property type="match status" value="1"/>
</dbReference>
<dbReference type="GO" id="GO:0016787">
    <property type="term" value="F:hydrolase activity"/>
    <property type="evidence" value="ECO:0007669"/>
    <property type="project" value="UniProtKB-KW"/>
</dbReference>
<dbReference type="SMART" id="SM00847">
    <property type="entry name" value="HA2"/>
    <property type="match status" value="1"/>
</dbReference>
<dbReference type="PROSITE" id="PS51194">
    <property type="entry name" value="HELICASE_CTER"/>
    <property type="match status" value="1"/>
</dbReference>
<evidence type="ECO:0000259" key="11">
    <source>
        <dbReference type="PROSITE" id="PS51192"/>
    </source>
</evidence>
<dbReference type="GO" id="GO:0022613">
    <property type="term" value="P:ribonucleoprotein complex biogenesis"/>
    <property type="evidence" value="ECO:0007669"/>
    <property type="project" value="UniProtKB-ARBA"/>
</dbReference>
<keyword evidence="5" id="KW-0347">Helicase</keyword>
<dbReference type="AlphaFoldDB" id="A0AAN6D845"/>
<feature type="domain" description="Helicase ATP-binding" evidence="11">
    <location>
        <begin position="284"/>
        <end position="448"/>
    </location>
</feature>
<dbReference type="SMART" id="SM00490">
    <property type="entry name" value="HELICc"/>
    <property type="match status" value="1"/>
</dbReference>
<protein>
    <recommendedName>
        <fullName evidence="1">RNA helicase</fullName>
        <ecNumber evidence="1">3.6.4.13</ecNumber>
    </recommendedName>
</protein>
<evidence type="ECO:0000259" key="12">
    <source>
        <dbReference type="PROSITE" id="PS51194"/>
    </source>
</evidence>
<comment type="similarity">
    <text evidence="8">Belongs to the DEAD box helicase family. DEAH subfamily. PRP16 sub-subfamily.</text>
</comment>
<feature type="domain" description="Helicase C-terminal" evidence="12">
    <location>
        <begin position="470"/>
        <end position="647"/>
    </location>
</feature>
<dbReference type="FunFam" id="3.40.50.300:FF:000007">
    <property type="entry name" value="Pre-mRNA-splicing factor ATP-dependent RNA helicase"/>
    <property type="match status" value="1"/>
</dbReference>
<dbReference type="GO" id="GO:0034458">
    <property type="term" value="F:3'-5' RNA helicase activity"/>
    <property type="evidence" value="ECO:0007669"/>
    <property type="project" value="TreeGrafter"/>
</dbReference>
<dbReference type="Proteomes" id="UP000738402">
    <property type="component" value="Unassembled WGS sequence"/>
</dbReference>
<dbReference type="GO" id="GO:0005681">
    <property type="term" value="C:spliceosomal complex"/>
    <property type="evidence" value="ECO:0007669"/>
    <property type="project" value="UniProtKB-ARBA"/>
</dbReference>
<dbReference type="Pfam" id="PF00271">
    <property type="entry name" value="Helicase_C"/>
    <property type="match status" value="1"/>
</dbReference>
<comment type="caution">
    <text evidence="13">The sequence shown here is derived from an EMBL/GenBank/DDBJ whole genome shotgun (WGS) entry which is preliminary data.</text>
</comment>
<proteinExistence type="inferred from homology"/>
<dbReference type="Pfam" id="PF04408">
    <property type="entry name" value="WHD_HA2"/>
    <property type="match status" value="1"/>
</dbReference>
<evidence type="ECO:0000256" key="2">
    <source>
        <dbReference type="ARBA" id="ARBA00022664"/>
    </source>
</evidence>
<dbReference type="InterPro" id="IPR002464">
    <property type="entry name" value="DNA/RNA_helicase_DEAH_CS"/>
</dbReference>
<evidence type="ECO:0000256" key="4">
    <source>
        <dbReference type="ARBA" id="ARBA00022801"/>
    </source>
</evidence>
<dbReference type="InterPro" id="IPR014001">
    <property type="entry name" value="Helicase_ATP-bd"/>
</dbReference>
<reference evidence="13 15" key="1">
    <citation type="journal article" date="2021" name="G3 (Bethesda)">
        <title>Genomic diversity, chromosomal rearrangements, and interspecies hybridization in the ogataea polymorpha species complex.</title>
        <authorList>
            <person name="Hanson S.J."/>
            <person name="Cinneide E.O."/>
            <person name="Salzberg L.I."/>
            <person name="Wolfe K.H."/>
            <person name="McGowan J."/>
            <person name="Fitzpatrick D.A."/>
            <person name="Matlin K."/>
        </authorList>
    </citation>
    <scope>NUCLEOTIDE SEQUENCE</scope>
    <source>
        <strain evidence="14">81-436-3</strain>
        <strain evidence="13">83-405-1</strain>
    </source>
</reference>
<keyword evidence="2" id="KW-0507">mRNA processing</keyword>
<feature type="compositionally biased region" description="Basic and acidic residues" evidence="10">
    <location>
        <begin position="43"/>
        <end position="56"/>
    </location>
</feature>
<dbReference type="SMART" id="SM00487">
    <property type="entry name" value="DEXDc"/>
    <property type="match status" value="1"/>
</dbReference>
<dbReference type="GO" id="GO:0003723">
    <property type="term" value="F:RNA binding"/>
    <property type="evidence" value="ECO:0007669"/>
    <property type="project" value="TreeGrafter"/>
</dbReference>
<evidence type="ECO:0000256" key="6">
    <source>
        <dbReference type="ARBA" id="ARBA00022840"/>
    </source>
</evidence>
<evidence type="ECO:0000256" key="3">
    <source>
        <dbReference type="ARBA" id="ARBA00022741"/>
    </source>
</evidence>
<keyword evidence="15" id="KW-1185">Reference proteome</keyword>
<evidence type="ECO:0000256" key="5">
    <source>
        <dbReference type="ARBA" id="ARBA00022806"/>
    </source>
</evidence>
<dbReference type="Gene3D" id="1.20.120.1080">
    <property type="match status" value="1"/>
</dbReference>
<evidence type="ECO:0000256" key="7">
    <source>
        <dbReference type="ARBA" id="ARBA00023187"/>
    </source>
</evidence>
<dbReference type="InterPro" id="IPR007502">
    <property type="entry name" value="Helicase-assoc_dom"/>
</dbReference>
<dbReference type="InterPro" id="IPR011709">
    <property type="entry name" value="DEAD-box_helicase_OB_fold"/>
</dbReference>
<evidence type="ECO:0000256" key="9">
    <source>
        <dbReference type="ARBA" id="ARBA00047984"/>
    </source>
</evidence>
<dbReference type="InterPro" id="IPR001650">
    <property type="entry name" value="Helicase_C-like"/>
</dbReference>
<gene>
    <name evidence="13" type="ORF">KL933_001940</name>
    <name evidence="14" type="ORF">KL946_001121</name>
</gene>
<keyword evidence="7" id="KW-0508">mRNA splicing</keyword>
<dbReference type="PROSITE" id="PS00690">
    <property type="entry name" value="DEAH_ATP_HELICASE"/>
    <property type="match status" value="1"/>
</dbReference>
<dbReference type="InterPro" id="IPR027417">
    <property type="entry name" value="P-loop_NTPase"/>
</dbReference>
<evidence type="ECO:0000313" key="15">
    <source>
        <dbReference type="Proteomes" id="UP000697297"/>
    </source>
</evidence>
<dbReference type="Proteomes" id="UP000697297">
    <property type="component" value="Unassembled WGS sequence"/>
</dbReference>
<dbReference type="SUPFAM" id="SSF52540">
    <property type="entry name" value="P-loop containing nucleoside triphosphate hydrolases"/>
    <property type="match status" value="1"/>
</dbReference>
<dbReference type="GO" id="GO:0005524">
    <property type="term" value="F:ATP binding"/>
    <property type="evidence" value="ECO:0007669"/>
    <property type="project" value="UniProtKB-KW"/>
</dbReference>
<dbReference type="Pfam" id="PF00270">
    <property type="entry name" value="DEAD"/>
    <property type="match status" value="1"/>
</dbReference>
<feature type="region of interest" description="Disordered" evidence="10">
    <location>
        <begin position="43"/>
        <end position="79"/>
    </location>
</feature>
<dbReference type="EMBL" id="JAHLUN010000002">
    <property type="protein sequence ID" value="KAG7768303.1"/>
    <property type="molecule type" value="Genomic_DNA"/>
</dbReference>
<dbReference type="CDD" id="cd18791">
    <property type="entry name" value="SF2_C_RHA"/>
    <property type="match status" value="1"/>
</dbReference>
<comment type="catalytic activity">
    <reaction evidence="9">
        <text>ATP + H2O = ADP + phosphate + H(+)</text>
        <dbReference type="Rhea" id="RHEA:13065"/>
        <dbReference type="ChEBI" id="CHEBI:15377"/>
        <dbReference type="ChEBI" id="CHEBI:15378"/>
        <dbReference type="ChEBI" id="CHEBI:30616"/>
        <dbReference type="ChEBI" id="CHEBI:43474"/>
        <dbReference type="ChEBI" id="CHEBI:456216"/>
        <dbReference type="EC" id="3.6.4.13"/>
    </reaction>
</comment>
<keyword evidence="6" id="KW-0067">ATP-binding</keyword>
<keyword evidence="3" id="KW-0547">Nucleotide-binding</keyword>
<dbReference type="GO" id="GO:0000398">
    <property type="term" value="P:mRNA splicing, via spliceosome"/>
    <property type="evidence" value="ECO:0007669"/>
    <property type="project" value="UniProtKB-ARBA"/>
</dbReference>
<evidence type="ECO:0000256" key="10">
    <source>
        <dbReference type="SAM" id="MobiDB-lite"/>
    </source>
</evidence>
<evidence type="ECO:0000313" key="16">
    <source>
        <dbReference type="Proteomes" id="UP000738402"/>
    </source>
</evidence>
<dbReference type="Pfam" id="PF07717">
    <property type="entry name" value="OB_NTP_bind"/>
    <property type="match status" value="1"/>
</dbReference>
<name>A0AAN6D845_9ASCO</name>
<evidence type="ECO:0000256" key="1">
    <source>
        <dbReference type="ARBA" id="ARBA00012552"/>
    </source>
</evidence>
<evidence type="ECO:0000313" key="14">
    <source>
        <dbReference type="EMBL" id="KAG7768303.1"/>
    </source>
</evidence>
<accession>A0AAN6D845</accession>
<dbReference type="EC" id="3.6.4.13" evidence="1"/>
<sequence>MLMDGKRRKPQLDLQFSDEEDVVEDQKLPKRPKVTFKKITKADATRLKERESRQEEQEVSLGAQEVPNEPKTIESSTQVPSLASMATQERKIMADAFPAAEMEETSDFENDREWYTQDEAVSHPILEYEEYDAMEHDIRPAFRRRTADSSAGRSRFDEEGAPDIDLVVHRLTPPFLDSATIMTKKLEVIETVRDKTGDLYKYSKLGSALVNERRANKDRKKGAKDAASMNNSRLAKILGGKENAGDASESKEGGTFLDDQTYGRQAILQQRKRLPAYQARSELMKVVAENQVLVVIGETGSGKTTQIPQFLYDEGYCRYGGLVGVTQPRRVAALSVSKRVSEEMGVRLGQEVGYTIRFEDRTSSQTRVKFMTDGILLREALMDPELDKYSCIVMDEAHERSLNTDILLGLFKRILTRRRDLKLIITSATMNAFKFSRFFGNAEQFTIPGRTYPVDVMFSAIAVQDYVASAVKQIIRLHLRSEPGDILCFMTGQEDIETTCEELDKELTDLMKADETLEPLEILPIYSTLPADLQAKIFRKSKFRKCVVATNIAETSLTVDGIRFVVDTGLMKLKVYNPKLGMDTLQITPISLAQANQRSGRAGRTGPGLCYRLYTQYAATNEMFAEPIPEIQRTNLSNTILLLKYLQVEDLSKFPFLDRPPIETINTAQYDLWCLGALDNFGRLTALGKKMSNFPIDPALSRLLIISSFKQFQCSKEVITIVAMLSIPPIFIRPMHDAALQRRSDSIREKFQVAESDHLTLVNIFNLFRSNGCKESWCTKNFLQYKSLRRAVEIHSQLSQIMKSQKLAILSNPNWDVIRKCLCASFFHQAAQFKKHGEYVNLRTGLQMRLHPTASLYGMGDLPKYVIYHELLLTGREYMNYVTAVDGEWLCEFGEIFYAVKEKGLTSRENQARKERDFTRLIEEQRKLIS</sequence>
<organism evidence="13 16">
    <name type="scientific">Ogataea haglerorum</name>
    <dbReference type="NCBI Taxonomy" id="1937702"/>
    <lineage>
        <taxon>Eukaryota</taxon>
        <taxon>Fungi</taxon>
        <taxon>Dikarya</taxon>
        <taxon>Ascomycota</taxon>
        <taxon>Saccharomycotina</taxon>
        <taxon>Pichiomycetes</taxon>
        <taxon>Pichiales</taxon>
        <taxon>Pichiaceae</taxon>
        <taxon>Ogataea</taxon>
    </lineage>
</organism>
<dbReference type="EMBL" id="JAHLUH010000004">
    <property type="protein sequence ID" value="KAG7728707.1"/>
    <property type="molecule type" value="Genomic_DNA"/>
</dbReference>